<feature type="domain" description="HNH nuclease" evidence="2">
    <location>
        <begin position="64"/>
        <end position="112"/>
    </location>
</feature>
<accession>A0AAU8HZH6</accession>
<evidence type="ECO:0000256" key="1">
    <source>
        <dbReference type="SAM" id="MobiDB-lite"/>
    </source>
</evidence>
<dbReference type="InterPro" id="IPR010902">
    <property type="entry name" value="NUMOD4"/>
</dbReference>
<dbReference type="Pfam" id="PF13392">
    <property type="entry name" value="HNH_3"/>
    <property type="match status" value="1"/>
</dbReference>
<proteinExistence type="predicted"/>
<dbReference type="Gene3D" id="3.90.75.20">
    <property type="match status" value="1"/>
</dbReference>
<dbReference type="SUPFAM" id="SSF54060">
    <property type="entry name" value="His-Me finger endonucleases"/>
    <property type="match status" value="1"/>
</dbReference>
<organism evidence="3">
    <name type="scientific">Klebsiella phage FKP3</name>
    <dbReference type="NCBI Taxonomy" id="3231233"/>
    <lineage>
        <taxon>Viruses</taxon>
        <taxon>Duplodnaviria</taxon>
        <taxon>Heunggongvirae</taxon>
        <taxon>Uroviricota</taxon>
        <taxon>Caudoviricetes</taxon>
        <taxon>Stephanstirmvirinae</taxon>
        <taxon>Justusliebigvirus</taxon>
    </lineage>
</organism>
<dbReference type="InterPro" id="IPR044925">
    <property type="entry name" value="His-Me_finger_sf"/>
</dbReference>
<dbReference type="GO" id="GO:0016788">
    <property type="term" value="F:hydrolase activity, acting on ester bonds"/>
    <property type="evidence" value="ECO:0007669"/>
    <property type="project" value="InterPro"/>
</dbReference>
<dbReference type="EMBL" id="PP895363">
    <property type="protein sequence ID" value="XCI78112.1"/>
    <property type="molecule type" value="Genomic_DNA"/>
</dbReference>
<dbReference type="SMART" id="SM00507">
    <property type="entry name" value="HNHc"/>
    <property type="match status" value="1"/>
</dbReference>
<dbReference type="InterPro" id="IPR003615">
    <property type="entry name" value="HNH_nuc"/>
</dbReference>
<dbReference type="GO" id="GO:0004519">
    <property type="term" value="F:endonuclease activity"/>
    <property type="evidence" value="ECO:0007669"/>
    <property type="project" value="UniProtKB-KW"/>
</dbReference>
<keyword evidence="3" id="KW-0540">Nuclease</keyword>
<keyword evidence="3" id="KW-0378">Hydrolase</keyword>
<keyword evidence="3" id="KW-0255">Endonuclease</keyword>
<dbReference type="Pfam" id="PF07463">
    <property type="entry name" value="NUMOD4"/>
    <property type="match status" value="1"/>
</dbReference>
<feature type="region of interest" description="Disordered" evidence="1">
    <location>
        <begin position="84"/>
        <end position="110"/>
    </location>
</feature>
<feature type="compositionally biased region" description="Basic and acidic residues" evidence="1">
    <location>
        <begin position="89"/>
        <end position="103"/>
    </location>
</feature>
<protein>
    <submittedName>
        <fullName evidence="3">HNH endonuclease</fullName>
    </submittedName>
</protein>
<name>A0AAU8HZH6_9CAUD</name>
<evidence type="ECO:0000313" key="3">
    <source>
        <dbReference type="EMBL" id="XCI78112.1"/>
    </source>
</evidence>
<evidence type="ECO:0000259" key="2">
    <source>
        <dbReference type="SMART" id="SM00507"/>
    </source>
</evidence>
<reference evidence="3" key="1">
    <citation type="submission" date="2024-06" db="EMBL/GenBank/DDBJ databases">
        <title>High activity and specificity of bacteriophage cocktails against carbapenem-resistant Klebsiella pneumoniae belonging to high-risk clones CG258 and ST307.</title>
        <authorList>
            <person name="Jimenez Quiceno J."/>
            <person name="Salazar Ospina L."/>
            <person name="Tellez Carrasquilla S."/>
        </authorList>
    </citation>
    <scope>NUCLEOTIDE SEQUENCE</scope>
</reference>
<sequence length="191" mass="21951">MTEFVAIPGYEGFYEVGDDGTIRSLDRIVYRSDTGKPLLYTGCVLQPSRDKYGYLNVYLSVNRKSKRFRVHRLVAEAFVPNPMNKRQVNHKDGNKENNHKDNLEWSTNQENQKHAIDTGLKTIHTGRKAARLLYTTFVISAENEIIHICNGNKELEEAGFDFRLVSDVCLGKRRSHRGCTFLRIKVEDSVE</sequence>